<sequence>MSNNYYTRPLSMRELEAIITKDFNIAESDTIDALYNLANREGVSQLKFRSYLALSMIKFKGTSVSMENESNASTSATVNKGRPSALANIDEIRFDNLGHIIVAHETKARRRCKLCKNATIYMCKKCSVHLHSNCFQKYHIK</sequence>
<dbReference type="AlphaFoldDB" id="A0AAN7SQ58"/>
<keyword evidence="2" id="KW-1185">Reference proteome</keyword>
<protein>
    <submittedName>
        <fullName evidence="1">Uncharacterized protein</fullName>
    </submittedName>
</protein>
<evidence type="ECO:0000313" key="2">
    <source>
        <dbReference type="Proteomes" id="UP001353858"/>
    </source>
</evidence>
<dbReference type="Proteomes" id="UP001353858">
    <property type="component" value="Unassembled WGS sequence"/>
</dbReference>
<dbReference type="InterPro" id="IPR046349">
    <property type="entry name" value="C1-like_sf"/>
</dbReference>
<comment type="caution">
    <text evidence="1">The sequence shown here is derived from an EMBL/GenBank/DDBJ whole genome shotgun (WGS) entry which is preliminary data.</text>
</comment>
<name>A0AAN7SQ58_9COLE</name>
<evidence type="ECO:0000313" key="1">
    <source>
        <dbReference type="EMBL" id="KAK4877545.1"/>
    </source>
</evidence>
<organism evidence="1 2">
    <name type="scientific">Aquatica leii</name>
    <dbReference type="NCBI Taxonomy" id="1421715"/>
    <lineage>
        <taxon>Eukaryota</taxon>
        <taxon>Metazoa</taxon>
        <taxon>Ecdysozoa</taxon>
        <taxon>Arthropoda</taxon>
        <taxon>Hexapoda</taxon>
        <taxon>Insecta</taxon>
        <taxon>Pterygota</taxon>
        <taxon>Neoptera</taxon>
        <taxon>Endopterygota</taxon>
        <taxon>Coleoptera</taxon>
        <taxon>Polyphaga</taxon>
        <taxon>Elateriformia</taxon>
        <taxon>Elateroidea</taxon>
        <taxon>Lampyridae</taxon>
        <taxon>Luciolinae</taxon>
        <taxon>Aquatica</taxon>
    </lineage>
</organism>
<accession>A0AAN7SQ58</accession>
<dbReference type="EMBL" id="JARPUR010000004">
    <property type="protein sequence ID" value="KAK4877545.1"/>
    <property type="molecule type" value="Genomic_DNA"/>
</dbReference>
<proteinExistence type="predicted"/>
<reference evidence="2" key="1">
    <citation type="submission" date="2023-01" db="EMBL/GenBank/DDBJ databases">
        <title>Key to firefly adult light organ development and bioluminescence: homeobox transcription factors regulate luciferase expression and transportation to peroxisome.</title>
        <authorList>
            <person name="Fu X."/>
        </authorList>
    </citation>
    <scope>NUCLEOTIDE SEQUENCE [LARGE SCALE GENOMIC DNA]</scope>
</reference>
<dbReference type="SUPFAM" id="SSF57889">
    <property type="entry name" value="Cysteine-rich domain"/>
    <property type="match status" value="1"/>
</dbReference>
<gene>
    <name evidence="1" type="ORF">RN001_010051</name>
</gene>